<keyword evidence="7 10" id="KW-0460">Magnesium</keyword>
<organism evidence="12 13">
    <name type="scientific">Bacillus benzoevorans</name>
    <dbReference type="NCBI Taxonomy" id="1456"/>
    <lineage>
        <taxon>Bacteria</taxon>
        <taxon>Bacillati</taxon>
        <taxon>Bacillota</taxon>
        <taxon>Bacilli</taxon>
        <taxon>Bacillales</taxon>
        <taxon>Bacillaceae</taxon>
        <taxon>Bacillus</taxon>
    </lineage>
</organism>
<dbReference type="Pfam" id="PF02424">
    <property type="entry name" value="ApbE"/>
    <property type="match status" value="1"/>
</dbReference>
<evidence type="ECO:0000256" key="4">
    <source>
        <dbReference type="ARBA" id="ARBA00022679"/>
    </source>
</evidence>
<dbReference type="EMBL" id="JACHGK010000001">
    <property type="protein sequence ID" value="MBB6443647.1"/>
    <property type="molecule type" value="Genomic_DNA"/>
</dbReference>
<name>A0A7X0HMQ9_9BACI</name>
<evidence type="ECO:0000256" key="1">
    <source>
        <dbReference type="ARBA" id="ARBA00011955"/>
    </source>
</evidence>
<accession>A0A7X0HMQ9</accession>
<evidence type="ECO:0000256" key="3">
    <source>
        <dbReference type="ARBA" id="ARBA00022630"/>
    </source>
</evidence>
<keyword evidence="12" id="KW-0449">Lipoprotein</keyword>
<gene>
    <name evidence="12" type="ORF">HNR53_000235</name>
</gene>
<evidence type="ECO:0000256" key="7">
    <source>
        <dbReference type="ARBA" id="ARBA00022842"/>
    </source>
</evidence>
<dbReference type="RefSeq" id="WP_246439175.1">
    <property type="nucleotide sequence ID" value="NZ_JACHGK010000001.1"/>
</dbReference>
<evidence type="ECO:0000256" key="2">
    <source>
        <dbReference type="ARBA" id="ARBA00016337"/>
    </source>
</evidence>
<comment type="similarity">
    <text evidence="10">Belongs to the ApbE family.</text>
</comment>
<dbReference type="PANTHER" id="PTHR30040">
    <property type="entry name" value="THIAMINE BIOSYNTHESIS LIPOPROTEIN APBE"/>
    <property type="match status" value="1"/>
</dbReference>
<evidence type="ECO:0000256" key="10">
    <source>
        <dbReference type="PIRNR" id="PIRNR006268"/>
    </source>
</evidence>
<keyword evidence="13" id="KW-1185">Reference proteome</keyword>
<proteinExistence type="inferred from homology"/>
<dbReference type="SUPFAM" id="SSF143631">
    <property type="entry name" value="ApbE-like"/>
    <property type="match status" value="1"/>
</dbReference>
<dbReference type="GO" id="GO:0046872">
    <property type="term" value="F:metal ion binding"/>
    <property type="evidence" value="ECO:0007669"/>
    <property type="project" value="UniProtKB-UniRule"/>
</dbReference>
<sequence>MEELELEAMNTVFYAGVSNCVIANWQDHIRNWFAYVEREWSRFREDNELARINALAIGSELQIHPLLLDLLQKADSLREKTKGYFNPYLKKYMENNGYNRSFPFQIACATVKTVLEAPHYEKTFLFDKEKSTICRIGYGEIDLGGIGKGYAVETAAQWLKNTGNAAFGIVDGGGDMTVWSDGSKLWRIGIAHPIETGKEIGQFSLYDGSVATSNRLYRCWKDGDVMKHHILDGHTGKPVHSNIIQATVITESLLDAEAAAKLSFMVSLSELDVSFSEINREIQFVLMTENGEVIKGWDVHE</sequence>
<evidence type="ECO:0000256" key="8">
    <source>
        <dbReference type="ARBA" id="ARBA00031306"/>
    </source>
</evidence>
<evidence type="ECO:0000256" key="5">
    <source>
        <dbReference type="ARBA" id="ARBA00022723"/>
    </source>
</evidence>
<evidence type="ECO:0000256" key="11">
    <source>
        <dbReference type="PIRSR" id="PIRSR006268-2"/>
    </source>
</evidence>
<feature type="binding site" evidence="11">
    <location>
        <position position="145"/>
    </location>
    <ligand>
        <name>Mg(2+)</name>
        <dbReference type="ChEBI" id="CHEBI:18420"/>
    </ligand>
</feature>
<keyword evidence="5 10" id="KW-0479">Metal-binding</keyword>
<evidence type="ECO:0000256" key="9">
    <source>
        <dbReference type="ARBA" id="ARBA00048540"/>
    </source>
</evidence>
<evidence type="ECO:0000313" key="12">
    <source>
        <dbReference type="EMBL" id="MBB6443647.1"/>
    </source>
</evidence>
<dbReference type="PANTHER" id="PTHR30040:SF2">
    <property type="entry name" value="FAD:PROTEIN FMN TRANSFERASE"/>
    <property type="match status" value="1"/>
</dbReference>
<comment type="cofactor">
    <cofactor evidence="11">
        <name>Mg(2+)</name>
        <dbReference type="ChEBI" id="CHEBI:18420"/>
    </cofactor>
    <cofactor evidence="11">
        <name>Mn(2+)</name>
        <dbReference type="ChEBI" id="CHEBI:29035"/>
    </cofactor>
    <text evidence="11">Magnesium. Can also use manganese.</text>
</comment>
<dbReference type="PIRSF" id="PIRSF006268">
    <property type="entry name" value="ApbE"/>
    <property type="match status" value="1"/>
</dbReference>
<evidence type="ECO:0000313" key="13">
    <source>
        <dbReference type="Proteomes" id="UP000531594"/>
    </source>
</evidence>
<keyword evidence="6 10" id="KW-0274">FAD</keyword>
<evidence type="ECO:0000256" key="6">
    <source>
        <dbReference type="ARBA" id="ARBA00022827"/>
    </source>
</evidence>
<comment type="catalytic activity">
    <reaction evidence="9 10">
        <text>L-threonyl-[protein] + FAD = FMN-L-threonyl-[protein] + AMP + H(+)</text>
        <dbReference type="Rhea" id="RHEA:36847"/>
        <dbReference type="Rhea" id="RHEA-COMP:11060"/>
        <dbReference type="Rhea" id="RHEA-COMP:11061"/>
        <dbReference type="ChEBI" id="CHEBI:15378"/>
        <dbReference type="ChEBI" id="CHEBI:30013"/>
        <dbReference type="ChEBI" id="CHEBI:57692"/>
        <dbReference type="ChEBI" id="CHEBI:74257"/>
        <dbReference type="ChEBI" id="CHEBI:456215"/>
        <dbReference type="EC" id="2.7.1.180"/>
    </reaction>
</comment>
<dbReference type="InterPro" id="IPR024932">
    <property type="entry name" value="ApbE"/>
</dbReference>
<dbReference type="EC" id="2.7.1.180" evidence="1 10"/>
<keyword evidence="3 10" id="KW-0285">Flavoprotein</keyword>
<dbReference type="Gene3D" id="3.10.520.10">
    <property type="entry name" value="ApbE-like domains"/>
    <property type="match status" value="1"/>
</dbReference>
<dbReference type="Proteomes" id="UP000531594">
    <property type="component" value="Unassembled WGS sequence"/>
</dbReference>
<protein>
    <recommendedName>
        <fullName evidence="2 10">FAD:protein FMN transferase</fullName>
        <ecNumber evidence="1 10">2.7.1.180</ecNumber>
    </recommendedName>
    <alternativeName>
        <fullName evidence="8 10">Flavin transferase</fullName>
    </alternativeName>
</protein>
<dbReference type="GO" id="GO:0016740">
    <property type="term" value="F:transferase activity"/>
    <property type="evidence" value="ECO:0007669"/>
    <property type="project" value="UniProtKB-UniRule"/>
</dbReference>
<keyword evidence="4 10" id="KW-0808">Transferase</keyword>
<dbReference type="InterPro" id="IPR003374">
    <property type="entry name" value="ApbE-like_sf"/>
</dbReference>
<comment type="caution">
    <text evidence="12">The sequence shown here is derived from an EMBL/GenBank/DDBJ whole genome shotgun (WGS) entry which is preliminary data.</text>
</comment>
<dbReference type="AlphaFoldDB" id="A0A7X0HMQ9"/>
<reference evidence="12 13" key="1">
    <citation type="submission" date="2020-08" db="EMBL/GenBank/DDBJ databases">
        <title>Genomic Encyclopedia of Type Strains, Phase IV (KMG-IV): sequencing the most valuable type-strain genomes for metagenomic binning, comparative biology and taxonomic classification.</title>
        <authorList>
            <person name="Goeker M."/>
        </authorList>
    </citation>
    <scope>NUCLEOTIDE SEQUENCE [LARGE SCALE GENOMIC DNA]</scope>
    <source>
        <strain evidence="12 13">DSM 5391</strain>
    </source>
</reference>